<dbReference type="Proteomes" id="UP000829817">
    <property type="component" value="Chromosome"/>
</dbReference>
<evidence type="ECO:0000256" key="21">
    <source>
        <dbReference type="RuleBase" id="RU363065"/>
    </source>
</evidence>
<keyword evidence="15" id="KW-0460">Magnesium</keyword>
<dbReference type="Gene3D" id="1.10.287.3610">
    <property type="match status" value="1"/>
</dbReference>
<evidence type="ECO:0000256" key="2">
    <source>
        <dbReference type="ARBA" id="ARBA00004429"/>
    </source>
</evidence>
<keyword evidence="7" id="KW-0444">Lipid biosynthesis</keyword>
<keyword evidence="17 21" id="KW-0443">Lipid metabolism</keyword>
<accession>A0ABY4DTL5</accession>
<evidence type="ECO:0000256" key="9">
    <source>
        <dbReference type="ARBA" id="ARBA00022679"/>
    </source>
</evidence>
<comment type="similarity">
    <text evidence="3 21">Belongs to the bacterial diacylglycerol kinase family.</text>
</comment>
<keyword evidence="10 21" id="KW-0812">Transmembrane</keyword>
<evidence type="ECO:0000256" key="3">
    <source>
        <dbReference type="ARBA" id="ARBA00005967"/>
    </source>
</evidence>
<dbReference type="EMBL" id="CP091508">
    <property type="protein sequence ID" value="UOO80952.1"/>
    <property type="molecule type" value="Genomic_DNA"/>
</dbReference>
<comment type="function">
    <text evidence="21">Catalyzes the ATP-dependent phosphorylation of sn-l,2-diacylglycerol (DAG) to phosphatidic acid. Involved in the recycling of diacylglycerol produced as a by-product during membrane-derived oligosaccharide (MDO) biosynthesis.</text>
</comment>
<keyword evidence="20 21" id="KW-1208">Phospholipid metabolism</keyword>
<dbReference type="EC" id="2.7.1.107" evidence="4 21"/>
<evidence type="ECO:0000256" key="4">
    <source>
        <dbReference type="ARBA" id="ARBA00012133"/>
    </source>
</evidence>
<evidence type="ECO:0000256" key="17">
    <source>
        <dbReference type="ARBA" id="ARBA00023098"/>
    </source>
</evidence>
<dbReference type="GO" id="GO:0016301">
    <property type="term" value="F:kinase activity"/>
    <property type="evidence" value="ECO:0007669"/>
    <property type="project" value="UniProtKB-KW"/>
</dbReference>
<comment type="subcellular location">
    <subcellularLocation>
        <location evidence="2 21">Cell inner membrane</location>
        <topology evidence="2 21">Multi-pass membrane protein</topology>
    </subcellularLocation>
</comment>
<evidence type="ECO:0000256" key="12">
    <source>
        <dbReference type="ARBA" id="ARBA00022741"/>
    </source>
</evidence>
<evidence type="ECO:0000256" key="16">
    <source>
        <dbReference type="ARBA" id="ARBA00022989"/>
    </source>
</evidence>
<dbReference type="PROSITE" id="PS01069">
    <property type="entry name" value="DAGK_PROKAR"/>
    <property type="match status" value="1"/>
</dbReference>
<dbReference type="CDD" id="cd14264">
    <property type="entry name" value="DAGK_IM"/>
    <property type="match status" value="1"/>
</dbReference>
<evidence type="ECO:0000256" key="10">
    <source>
        <dbReference type="ARBA" id="ARBA00022692"/>
    </source>
</evidence>
<dbReference type="InterPro" id="IPR036945">
    <property type="entry name" value="DAGK_sf"/>
</dbReference>
<dbReference type="InterPro" id="IPR033718">
    <property type="entry name" value="DAGK_prok"/>
</dbReference>
<proteinExistence type="inferred from homology"/>
<evidence type="ECO:0000256" key="11">
    <source>
        <dbReference type="ARBA" id="ARBA00022723"/>
    </source>
</evidence>
<keyword evidence="23" id="KW-1185">Reference proteome</keyword>
<evidence type="ECO:0000256" key="14">
    <source>
        <dbReference type="ARBA" id="ARBA00022840"/>
    </source>
</evidence>
<evidence type="ECO:0000313" key="22">
    <source>
        <dbReference type="EMBL" id="UOO80952.1"/>
    </source>
</evidence>
<dbReference type="Pfam" id="PF01219">
    <property type="entry name" value="DAGK_prokar"/>
    <property type="match status" value="1"/>
</dbReference>
<reference evidence="22 23" key="1">
    <citation type="journal article" date="2022" name="Res Sq">
        <title>Evolution of multicellular longitudinally dividing oral cavity symbionts (Neisseriaceae).</title>
        <authorList>
            <person name="Nyongesa S."/>
            <person name="Weber P."/>
            <person name="Bernet E."/>
            <person name="Pullido F."/>
            <person name="Nieckarz M."/>
            <person name="Delaby M."/>
            <person name="Nieves C."/>
            <person name="Viehboeck T."/>
            <person name="Krause N."/>
            <person name="Rivera-Millot A."/>
            <person name="Nakamura A."/>
            <person name="Vischer N."/>
            <person name="VanNieuwenhze M."/>
            <person name="Brun Y."/>
            <person name="Cava F."/>
            <person name="Bulgheresi S."/>
            <person name="Veyrier F."/>
        </authorList>
    </citation>
    <scope>NUCLEOTIDE SEQUENCE [LARGE SCALE GENOMIC DNA]</scope>
    <source>
        <strain evidence="22 23">CCUG 63373m</strain>
    </source>
</reference>
<dbReference type="PANTHER" id="PTHR34299">
    <property type="entry name" value="DIACYLGLYCEROL KINASE"/>
    <property type="match status" value="1"/>
</dbReference>
<comment type="catalytic activity">
    <reaction evidence="21">
        <text>a 1,2-diacyl-sn-glycerol + ATP = a 1,2-diacyl-sn-glycero-3-phosphate + ADP + H(+)</text>
        <dbReference type="Rhea" id="RHEA:10272"/>
        <dbReference type="ChEBI" id="CHEBI:15378"/>
        <dbReference type="ChEBI" id="CHEBI:17815"/>
        <dbReference type="ChEBI" id="CHEBI:30616"/>
        <dbReference type="ChEBI" id="CHEBI:58608"/>
        <dbReference type="ChEBI" id="CHEBI:456216"/>
        <dbReference type="EC" id="2.7.1.107"/>
    </reaction>
</comment>
<keyword evidence="19" id="KW-0594">Phospholipid biosynthesis</keyword>
<feature type="transmembrane region" description="Helical" evidence="21">
    <location>
        <begin position="43"/>
        <end position="60"/>
    </location>
</feature>
<evidence type="ECO:0000256" key="13">
    <source>
        <dbReference type="ARBA" id="ARBA00022777"/>
    </source>
</evidence>
<keyword evidence="9 21" id="KW-0808">Transferase</keyword>
<evidence type="ECO:0000256" key="6">
    <source>
        <dbReference type="ARBA" id="ARBA00022475"/>
    </source>
</evidence>
<evidence type="ECO:0000256" key="20">
    <source>
        <dbReference type="ARBA" id="ARBA00023264"/>
    </source>
</evidence>
<evidence type="ECO:0000256" key="19">
    <source>
        <dbReference type="ARBA" id="ARBA00023209"/>
    </source>
</evidence>
<keyword evidence="13 21" id="KW-0418">Kinase</keyword>
<evidence type="ECO:0000256" key="18">
    <source>
        <dbReference type="ARBA" id="ARBA00023136"/>
    </source>
</evidence>
<keyword evidence="12 21" id="KW-0547">Nucleotide-binding</keyword>
<dbReference type="RefSeq" id="WP_244784022.1">
    <property type="nucleotide sequence ID" value="NZ_CP091508.1"/>
</dbReference>
<keyword evidence="16 21" id="KW-1133">Transmembrane helix</keyword>
<evidence type="ECO:0000256" key="1">
    <source>
        <dbReference type="ARBA" id="ARBA00001946"/>
    </source>
</evidence>
<keyword evidence="6" id="KW-1003">Cell membrane</keyword>
<dbReference type="InterPro" id="IPR000829">
    <property type="entry name" value="DAGK"/>
</dbReference>
<keyword evidence="18 21" id="KW-0472">Membrane</keyword>
<feature type="transmembrane region" description="Helical" evidence="21">
    <location>
        <begin position="66"/>
        <end position="84"/>
    </location>
</feature>
<gene>
    <name evidence="22" type="ORF">LVJ83_08120</name>
</gene>
<keyword evidence="14 21" id="KW-0067">ATP-binding</keyword>
<feature type="transmembrane region" description="Helical" evidence="21">
    <location>
        <begin position="105"/>
        <end position="126"/>
    </location>
</feature>
<evidence type="ECO:0000256" key="8">
    <source>
        <dbReference type="ARBA" id="ARBA00022519"/>
    </source>
</evidence>
<comment type="cofactor">
    <cofactor evidence="1">
        <name>Mg(2+)</name>
        <dbReference type="ChEBI" id="CHEBI:18420"/>
    </cofactor>
</comment>
<dbReference type="PANTHER" id="PTHR34299:SF1">
    <property type="entry name" value="DIACYLGLYCEROL KINASE"/>
    <property type="match status" value="1"/>
</dbReference>
<evidence type="ECO:0000313" key="23">
    <source>
        <dbReference type="Proteomes" id="UP000829817"/>
    </source>
</evidence>
<protein>
    <recommendedName>
        <fullName evidence="5 21">Diacylglycerol kinase</fullName>
        <ecNumber evidence="4 21">2.7.1.107</ecNumber>
    </recommendedName>
</protein>
<evidence type="ECO:0000256" key="15">
    <source>
        <dbReference type="ARBA" id="ARBA00022842"/>
    </source>
</evidence>
<keyword evidence="11" id="KW-0479">Metal-binding</keyword>
<name>A0ABY4DTL5_9NEIS</name>
<evidence type="ECO:0000256" key="7">
    <source>
        <dbReference type="ARBA" id="ARBA00022516"/>
    </source>
</evidence>
<organism evidence="22 23">
    <name type="scientific">Uruburuella testudinis</name>
    <dbReference type="NCBI Taxonomy" id="1282863"/>
    <lineage>
        <taxon>Bacteria</taxon>
        <taxon>Pseudomonadati</taxon>
        <taxon>Pseudomonadota</taxon>
        <taxon>Betaproteobacteria</taxon>
        <taxon>Neisseriales</taxon>
        <taxon>Neisseriaceae</taxon>
        <taxon>Uruburuella</taxon>
    </lineage>
</organism>
<sequence length="134" mass="14883">MTDNSYANQVKGKRGLRRIINAAGYSKDGFRAAYRYESAFRQLVWLNGTLMVLAFVFDFGPASRMMLISASFISLIVELINTAIEAAVDHTSTAKNELAKRAKDAGSAAQTLALVLLALLWLMSLWREYGLNLF</sequence>
<keyword evidence="8 21" id="KW-0997">Cell inner membrane</keyword>
<evidence type="ECO:0000256" key="5">
    <source>
        <dbReference type="ARBA" id="ARBA00017575"/>
    </source>
</evidence>